<dbReference type="PRINTS" id="PR00455">
    <property type="entry name" value="HTHTETR"/>
</dbReference>
<keyword evidence="1" id="KW-0805">Transcription regulation</keyword>
<dbReference type="GeneID" id="91151481"/>
<dbReference type="SUPFAM" id="SSF48498">
    <property type="entry name" value="Tetracyclin repressor-like, C-terminal domain"/>
    <property type="match status" value="1"/>
</dbReference>
<evidence type="ECO:0000256" key="3">
    <source>
        <dbReference type="ARBA" id="ARBA00023163"/>
    </source>
</evidence>
<organism evidence="6 7">
    <name type="scientific">Rhizobium binae</name>
    <dbReference type="NCBI Taxonomy" id="1138190"/>
    <lineage>
        <taxon>Bacteria</taxon>
        <taxon>Pseudomonadati</taxon>
        <taxon>Pseudomonadota</taxon>
        <taxon>Alphaproteobacteria</taxon>
        <taxon>Hyphomicrobiales</taxon>
        <taxon>Rhizobiaceae</taxon>
        <taxon>Rhizobium/Agrobacterium group</taxon>
        <taxon>Rhizobium</taxon>
    </lineage>
</organism>
<dbReference type="PROSITE" id="PS50977">
    <property type="entry name" value="HTH_TETR_2"/>
    <property type="match status" value="1"/>
</dbReference>
<evidence type="ECO:0000313" key="7">
    <source>
        <dbReference type="Proteomes" id="UP001549077"/>
    </source>
</evidence>
<evidence type="ECO:0000256" key="4">
    <source>
        <dbReference type="PROSITE-ProRule" id="PRU00335"/>
    </source>
</evidence>
<feature type="DNA-binding region" description="H-T-H motif" evidence="4">
    <location>
        <begin position="27"/>
        <end position="46"/>
    </location>
</feature>
<evidence type="ECO:0000256" key="1">
    <source>
        <dbReference type="ARBA" id="ARBA00023015"/>
    </source>
</evidence>
<dbReference type="PANTHER" id="PTHR47506">
    <property type="entry name" value="TRANSCRIPTIONAL REGULATORY PROTEIN"/>
    <property type="match status" value="1"/>
</dbReference>
<dbReference type="InterPro" id="IPR001647">
    <property type="entry name" value="HTH_TetR"/>
</dbReference>
<dbReference type="SUPFAM" id="SSF46689">
    <property type="entry name" value="Homeodomain-like"/>
    <property type="match status" value="1"/>
</dbReference>
<dbReference type="InterPro" id="IPR009057">
    <property type="entry name" value="Homeodomain-like_sf"/>
</dbReference>
<keyword evidence="3" id="KW-0804">Transcription</keyword>
<keyword evidence="2 4" id="KW-0238">DNA-binding</keyword>
<dbReference type="Gene3D" id="1.10.357.10">
    <property type="entry name" value="Tetracycline Repressor, domain 2"/>
    <property type="match status" value="1"/>
</dbReference>
<evidence type="ECO:0000259" key="5">
    <source>
        <dbReference type="PROSITE" id="PS50977"/>
    </source>
</evidence>
<reference evidence="6 7" key="1">
    <citation type="submission" date="2024-06" db="EMBL/GenBank/DDBJ databases">
        <title>Genomic Encyclopedia of Type Strains, Phase IV (KMG-IV): sequencing the most valuable type-strain genomes for metagenomic binning, comparative biology and taxonomic classification.</title>
        <authorList>
            <person name="Goeker M."/>
        </authorList>
    </citation>
    <scope>NUCLEOTIDE SEQUENCE [LARGE SCALE GENOMIC DNA]</scope>
    <source>
        <strain evidence="6 7">DSM 29288</strain>
    </source>
</reference>
<evidence type="ECO:0000256" key="2">
    <source>
        <dbReference type="ARBA" id="ARBA00023125"/>
    </source>
</evidence>
<gene>
    <name evidence="6" type="ORF">ABID08_005906</name>
</gene>
<sequence length="207" mass="23522">MANRATREEIVGVADDLFYRRGFDHTSFADIAELVKISRGNFYHHFKTKDDILEAVIQKRLADRNAMLERWEIEGQTPVERISSFIDILIVNGDKIKLYGCPIGTLTSELAKLNHPAQPDAGRLFMLFRTWLRRQFVTLGREADADVLAMHLLSRSQGAATLFNAFQDQDFVQREVDQMKDWLKVIAAEASTPTGDKLPRTNPLDAS</sequence>
<keyword evidence="7" id="KW-1185">Reference proteome</keyword>
<comment type="caution">
    <text evidence="6">The sequence shown here is derived from an EMBL/GenBank/DDBJ whole genome shotgun (WGS) entry which is preliminary data.</text>
</comment>
<protein>
    <submittedName>
        <fullName evidence="6">AcrR family transcriptional regulator</fullName>
    </submittedName>
</protein>
<dbReference type="Pfam" id="PF00440">
    <property type="entry name" value="TetR_N"/>
    <property type="match status" value="1"/>
</dbReference>
<dbReference type="Proteomes" id="UP001549077">
    <property type="component" value="Unassembled WGS sequence"/>
</dbReference>
<accession>A0ABV2MQU3</accession>
<dbReference type="EMBL" id="JBEPMY010000031">
    <property type="protein sequence ID" value="MET3758524.1"/>
    <property type="molecule type" value="Genomic_DNA"/>
</dbReference>
<dbReference type="InterPro" id="IPR036271">
    <property type="entry name" value="Tet_transcr_reg_TetR-rel_C_sf"/>
</dbReference>
<dbReference type="PANTHER" id="PTHR47506:SF1">
    <property type="entry name" value="HTH-TYPE TRANSCRIPTIONAL REGULATOR YJDC"/>
    <property type="match status" value="1"/>
</dbReference>
<feature type="domain" description="HTH tetR-type" evidence="5">
    <location>
        <begin position="4"/>
        <end position="64"/>
    </location>
</feature>
<name>A0ABV2MQU3_9HYPH</name>
<evidence type="ECO:0000313" key="6">
    <source>
        <dbReference type="EMBL" id="MET3758524.1"/>
    </source>
</evidence>
<proteinExistence type="predicted"/>
<dbReference type="RefSeq" id="WP_168301392.1">
    <property type="nucleotide sequence ID" value="NZ_CP071606.1"/>
</dbReference>